<dbReference type="Proteomes" id="UP000077266">
    <property type="component" value="Unassembled WGS sequence"/>
</dbReference>
<accession>A0A165CEV6</accession>
<dbReference type="EMBL" id="KV426330">
    <property type="protein sequence ID" value="KZV82338.1"/>
    <property type="molecule type" value="Genomic_DNA"/>
</dbReference>
<sequence>MEIEFDAPGGIMRRFVNVPLAQVQLGLYPLSAVVSSIASRVTHLKLSWRHLAYVAPAVTHHLRAVRSLQVCLSDARGPQDDDWFFDYDPSKHHPVNKLEYGVLERYILAAAKPNDGTCLSVVLVSESNSFTRRPVWFPAHKVLLLLYMLRAYDLAPRMALTLDWVLADDEDVQMLHSVFSEVNATLRPTFEVPTVSPPARPVSR</sequence>
<dbReference type="AlphaFoldDB" id="A0A165CEV6"/>
<proteinExistence type="predicted"/>
<evidence type="ECO:0000313" key="1">
    <source>
        <dbReference type="EMBL" id="KZV82338.1"/>
    </source>
</evidence>
<name>A0A165CEV6_EXIGL</name>
<evidence type="ECO:0000313" key="2">
    <source>
        <dbReference type="Proteomes" id="UP000077266"/>
    </source>
</evidence>
<dbReference type="InParanoid" id="A0A165CEV6"/>
<gene>
    <name evidence="1" type="ORF">EXIGLDRAFT_729834</name>
</gene>
<protein>
    <submittedName>
        <fullName evidence="1">Uncharacterized protein</fullName>
    </submittedName>
</protein>
<keyword evidence="2" id="KW-1185">Reference proteome</keyword>
<organism evidence="1 2">
    <name type="scientific">Exidia glandulosa HHB12029</name>
    <dbReference type="NCBI Taxonomy" id="1314781"/>
    <lineage>
        <taxon>Eukaryota</taxon>
        <taxon>Fungi</taxon>
        <taxon>Dikarya</taxon>
        <taxon>Basidiomycota</taxon>
        <taxon>Agaricomycotina</taxon>
        <taxon>Agaricomycetes</taxon>
        <taxon>Auriculariales</taxon>
        <taxon>Exidiaceae</taxon>
        <taxon>Exidia</taxon>
    </lineage>
</organism>
<reference evidence="1 2" key="1">
    <citation type="journal article" date="2016" name="Mol. Biol. Evol.">
        <title>Comparative Genomics of Early-Diverging Mushroom-Forming Fungi Provides Insights into the Origins of Lignocellulose Decay Capabilities.</title>
        <authorList>
            <person name="Nagy L.G."/>
            <person name="Riley R."/>
            <person name="Tritt A."/>
            <person name="Adam C."/>
            <person name="Daum C."/>
            <person name="Floudas D."/>
            <person name="Sun H."/>
            <person name="Yadav J.S."/>
            <person name="Pangilinan J."/>
            <person name="Larsson K.H."/>
            <person name="Matsuura K."/>
            <person name="Barry K."/>
            <person name="Labutti K."/>
            <person name="Kuo R."/>
            <person name="Ohm R.A."/>
            <person name="Bhattacharya S.S."/>
            <person name="Shirouzu T."/>
            <person name="Yoshinaga Y."/>
            <person name="Martin F.M."/>
            <person name="Grigoriev I.V."/>
            <person name="Hibbett D.S."/>
        </authorList>
    </citation>
    <scope>NUCLEOTIDE SEQUENCE [LARGE SCALE GENOMIC DNA]</scope>
    <source>
        <strain evidence="1 2">HHB12029</strain>
    </source>
</reference>